<dbReference type="EMBL" id="JAMXIB010000007">
    <property type="protein sequence ID" value="MCO5725173.1"/>
    <property type="molecule type" value="Genomic_DNA"/>
</dbReference>
<dbReference type="Pfam" id="PF00072">
    <property type="entry name" value="Response_reg"/>
    <property type="match status" value="1"/>
</dbReference>
<dbReference type="InterPro" id="IPR001789">
    <property type="entry name" value="Sig_transdc_resp-reg_receiver"/>
</dbReference>
<dbReference type="PROSITE" id="PS50042">
    <property type="entry name" value="CNMP_BINDING_3"/>
    <property type="match status" value="1"/>
</dbReference>
<dbReference type="InterPro" id="IPR012318">
    <property type="entry name" value="HTH_CRP"/>
</dbReference>
<keyword evidence="3" id="KW-0805">Transcription regulation</keyword>
<comment type="caution">
    <text evidence="10">The sequence shown here is derived from an EMBL/GenBank/DDBJ whole genome shotgun (WGS) entry which is preliminary data.</text>
</comment>
<dbReference type="SMART" id="SM00419">
    <property type="entry name" value="HTH_CRP"/>
    <property type="match status" value="1"/>
</dbReference>
<dbReference type="SMART" id="SM00448">
    <property type="entry name" value="REC"/>
    <property type="match status" value="1"/>
</dbReference>
<evidence type="ECO:0000259" key="7">
    <source>
        <dbReference type="PROSITE" id="PS50042"/>
    </source>
</evidence>
<keyword evidence="5" id="KW-0804">Transcription</keyword>
<dbReference type="SUPFAM" id="SSF52172">
    <property type="entry name" value="CheY-like"/>
    <property type="match status" value="1"/>
</dbReference>
<dbReference type="PANTHER" id="PTHR48111:SF1">
    <property type="entry name" value="TWO-COMPONENT RESPONSE REGULATOR ORR33"/>
    <property type="match status" value="1"/>
</dbReference>
<protein>
    <submittedName>
        <fullName evidence="10">Response regulator</fullName>
    </submittedName>
</protein>
<dbReference type="Gene3D" id="3.40.50.2300">
    <property type="match status" value="1"/>
</dbReference>
<name>A0ABT1B188_9FLAO</name>
<dbReference type="PRINTS" id="PR00034">
    <property type="entry name" value="HTHCRP"/>
</dbReference>
<evidence type="ECO:0000313" key="11">
    <source>
        <dbReference type="Proteomes" id="UP001206312"/>
    </source>
</evidence>
<dbReference type="CDD" id="cd17574">
    <property type="entry name" value="REC_OmpR"/>
    <property type="match status" value="1"/>
</dbReference>
<keyword evidence="11" id="KW-1185">Reference proteome</keyword>
<organism evidence="10 11">
    <name type="scientific">Robiginitalea marina</name>
    <dbReference type="NCBI Taxonomy" id="2954105"/>
    <lineage>
        <taxon>Bacteria</taxon>
        <taxon>Pseudomonadati</taxon>
        <taxon>Bacteroidota</taxon>
        <taxon>Flavobacteriia</taxon>
        <taxon>Flavobacteriales</taxon>
        <taxon>Flavobacteriaceae</taxon>
        <taxon>Robiginitalea</taxon>
    </lineage>
</organism>
<dbReference type="PROSITE" id="PS50110">
    <property type="entry name" value="RESPONSE_REGULATORY"/>
    <property type="match status" value="1"/>
</dbReference>
<feature type="domain" description="Response regulatory" evidence="8">
    <location>
        <begin position="3"/>
        <end position="119"/>
    </location>
</feature>
<keyword evidence="2" id="KW-0902">Two-component regulatory system</keyword>
<sequence length="356" mass="40344">MKKILIIEDNQDVRENTADLLELAHYQVVTSPDGASGIEKARNLAPDLIICDIMMPGIDGYQVLETLQREERTAKIPFIFLSAKADRTDVRKGMNLGADDYLTKPFEEHELLEAVSTRLKKHEFFQREFSRDLRGINEFLQEASAYLNREAIEKTYYSKNYKPREILFMEGNAAHHLFFLKSGLVKTYKSTEGGKELVTGICQEGEFVGQLSMLNPNNTYLETATIIEPSEIYSIPKADFVHLLEENREVSQKFIELISSDLIDAQQQLVNLAYSPVRQRLARALLKLQRAGLIQNETKEGIDIAREDLAGMVGTATETAIRTLSELKEEGVIGMGKSRRILILDRKRLEQIAAFG</sequence>
<keyword evidence="4" id="KW-0238">DNA-binding</keyword>
<evidence type="ECO:0000313" key="10">
    <source>
        <dbReference type="EMBL" id="MCO5725173.1"/>
    </source>
</evidence>
<dbReference type="SMART" id="SM00100">
    <property type="entry name" value="cNMP"/>
    <property type="match status" value="1"/>
</dbReference>
<evidence type="ECO:0000259" key="8">
    <source>
        <dbReference type="PROSITE" id="PS50110"/>
    </source>
</evidence>
<dbReference type="InterPro" id="IPR000595">
    <property type="entry name" value="cNMP-bd_dom"/>
</dbReference>
<dbReference type="PROSITE" id="PS51063">
    <property type="entry name" value="HTH_CRP_2"/>
    <property type="match status" value="1"/>
</dbReference>
<dbReference type="RefSeq" id="WP_252741551.1">
    <property type="nucleotide sequence ID" value="NZ_JAMXIB010000007.1"/>
</dbReference>
<dbReference type="SUPFAM" id="SSF51206">
    <property type="entry name" value="cAMP-binding domain-like"/>
    <property type="match status" value="1"/>
</dbReference>
<evidence type="ECO:0000256" key="2">
    <source>
        <dbReference type="ARBA" id="ARBA00023012"/>
    </source>
</evidence>
<evidence type="ECO:0000256" key="5">
    <source>
        <dbReference type="ARBA" id="ARBA00023163"/>
    </source>
</evidence>
<evidence type="ECO:0000256" key="6">
    <source>
        <dbReference type="PROSITE-ProRule" id="PRU00169"/>
    </source>
</evidence>
<dbReference type="CDD" id="cd00038">
    <property type="entry name" value="CAP_ED"/>
    <property type="match status" value="1"/>
</dbReference>
<keyword evidence="1 6" id="KW-0597">Phosphoprotein</keyword>
<feature type="domain" description="HTH crp-type" evidence="9">
    <location>
        <begin position="275"/>
        <end position="347"/>
    </location>
</feature>
<dbReference type="Proteomes" id="UP001206312">
    <property type="component" value="Unassembled WGS sequence"/>
</dbReference>
<dbReference type="InterPro" id="IPR036388">
    <property type="entry name" value="WH-like_DNA-bd_sf"/>
</dbReference>
<evidence type="ECO:0000256" key="1">
    <source>
        <dbReference type="ARBA" id="ARBA00022553"/>
    </source>
</evidence>
<gene>
    <name evidence="10" type="ORF">NG653_09925</name>
</gene>
<dbReference type="SUPFAM" id="SSF46785">
    <property type="entry name" value="Winged helix' DNA-binding domain"/>
    <property type="match status" value="1"/>
</dbReference>
<dbReference type="Pfam" id="PF13545">
    <property type="entry name" value="HTH_Crp_2"/>
    <property type="match status" value="1"/>
</dbReference>
<dbReference type="InterPro" id="IPR018490">
    <property type="entry name" value="cNMP-bd_dom_sf"/>
</dbReference>
<dbReference type="InterPro" id="IPR039420">
    <property type="entry name" value="WalR-like"/>
</dbReference>
<feature type="domain" description="Cyclic nucleotide-binding" evidence="7">
    <location>
        <begin position="150"/>
        <end position="261"/>
    </location>
</feature>
<dbReference type="InterPro" id="IPR014710">
    <property type="entry name" value="RmlC-like_jellyroll"/>
</dbReference>
<dbReference type="Gene3D" id="2.60.120.10">
    <property type="entry name" value="Jelly Rolls"/>
    <property type="match status" value="1"/>
</dbReference>
<dbReference type="InterPro" id="IPR011006">
    <property type="entry name" value="CheY-like_superfamily"/>
</dbReference>
<feature type="modified residue" description="4-aspartylphosphate" evidence="6">
    <location>
        <position position="52"/>
    </location>
</feature>
<dbReference type="PANTHER" id="PTHR48111">
    <property type="entry name" value="REGULATOR OF RPOS"/>
    <property type="match status" value="1"/>
</dbReference>
<reference evidence="10 11" key="1">
    <citation type="submission" date="2022-06" db="EMBL/GenBank/DDBJ databases">
        <authorList>
            <person name="Xuan X."/>
        </authorList>
    </citation>
    <scope>NUCLEOTIDE SEQUENCE [LARGE SCALE GENOMIC DNA]</scope>
    <source>
        <strain evidence="10 11">2V75</strain>
    </source>
</reference>
<dbReference type="InterPro" id="IPR036390">
    <property type="entry name" value="WH_DNA-bd_sf"/>
</dbReference>
<dbReference type="Gene3D" id="1.10.10.10">
    <property type="entry name" value="Winged helix-like DNA-binding domain superfamily/Winged helix DNA-binding domain"/>
    <property type="match status" value="1"/>
</dbReference>
<dbReference type="Pfam" id="PF00027">
    <property type="entry name" value="cNMP_binding"/>
    <property type="match status" value="1"/>
</dbReference>
<evidence type="ECO:0000259" key="9">
    <source>
        <dbReference type="PROSITE" id="PS51063"/>
    </source>
</evidence>
<accession>A0ABT1B188</accession>
<evidence type="ECO:0000256" key="4">
    <source>
        <dbReference type="ARBA" id="ARBA00023125"/>
    </source>
</evidence>
<proteinExistence type="predicted"/>
<evidence type="ECO:0000256" key="3">
    <source>
        <dbReference type="ARBA" id="ARBA00023015"/>
    </source>
</evidence>